<accession>M6RJ15</accession>
<gene>
    <name evidence="1" type="ORF">LEP1GSC116_3293</name>
</gene>
<organism evidence="1 2">
    <name type="scientific">Leptospira interrogans serovar Icterohaemorrhagiae str. Verdun HP</name>
    <dbReference type="NCBI Taxonomy" id="1049910"/>
    <lineage>
        <taxon>Bacteria</taxon>
        <taxon>Pseudomonadati</taxon>
        <taxon>Spirochaetota</taxon>
        <taxon>Spirochaetia</taxon>
        <taxon>Leptospirales</taxon>
        <taxon>Leptospiraceae</taxon>
        <taxon>Leptospira</taxon>
    </lineage>
</organism>
<sequence>MKTKSFQKVFLFQKMRILGSLVVFVNKSLFRNLRTYFRNLWCGNSYRNLATEKSFKFGDSALRDITCGNYCILLKIFPRFVDFFGVLKITPKWILKIIS</sequence>
<feature type="non-terminal residue" evidence="1">
    <location>
        <position position="99"/>
    </location>
</feature>
<evidence type="ECO:0000313" key="2">
    <source>
        <dbReference type="Proteomes" id="UP000012092"/>
    </source>
</evidence>
<evidence type="ECO:0000313" key="1">
    <source>
        <dbReference type="EMBL" id="EMO07550.1"/>
    </source>
</evidence>
<protein>
    <submittedName>
        <fullName evidence="1">Uncharacterized protein</fullName>
    </submittedName>
</protein>
<dbReference type="EMBL" id="AHNZ02000008">
    <property type="protein sequence ID" value="EMO07550.1"/>
    <property type="molecule type" value="Genomic_DNA"/>
</dbReference>
<proteinExistence type="predicted"/>
<reference evidence="1 2" key="1">
    <citation type="submission" date="2013-01" db="EMBL/GenBank/DDBJ databases">
        <authorList>
            <person name="Harkins D.M."/>
            <person name="Durkin A.S."/>
            <person name="Brinkac L.M."/>
            <person name="Haft D.H."/>
            <person name="Selengut J.D."/>
            <person name="Sanka R."/>
            <person name="DePew J."/>
            <person name="Purushe J."/>
            <person name="Picardeau M."/>
            <person name="Werts C."/>
            <person name="Goarant C."/>
            <person name="Vinetz J.M."/>
            <person name="Sutton G.G."/>
            <person name="Nierman W.C."/>
            <person name="Fouts D.E."/>
        </authorList>
    </citation>
    <scope>NUCLEOTIDE SEQUENCE [LARGE SCALE GENOMIC DNA]</scope>
    <source>
        <strain evidence="1 2">Verdun HP</strain>
    </source>
</reference>
<dbReference type="Proteomes" id="UP000012092">
    <property type="component" value="Unassembled WGS sequence"/>
</dbReference>
<name>M6RJ15_LEPIR</name>
<dbReference type="AlphaFoldDB" id="M6RJ15"/>
<comment type="caution">
    <text evidence="1">The sequence shown here is derived from an EMBL/GenBank/DDBJ whole genome shotgun (WGS) entry which is preliminary data.</text>
</comment>